<dbReference type="Gene3D" id="6.10.10.10">
    <property type="entry name" value="Flagellar export chaperone, C-terminal domain"/>
    <property type="match status" value="1"/>
</dbReference>
<accession>A0A398B5L9</accession>
<evidence type="ECO:0000313" key="6">
    <source>
        <dbReference type="Proteomes" id="UP000266016"/>
    </source>
</evidence>
<comment type="similarity">
    <text evidence="2">Belongs to the bacterial flagellin family.</text>
</comment>
<evidence type="ECO:0000256" key="2">
    <source>
        <dbReference type="ARBA" id="ARBA00005709"/>
    </source>
</evidence>
<comment type="subcellular location">
    <subcellularLocation>
        <location evidence="1">Bacterial flagellum</location>
    </subcellularLocation>
</comment>
<proteinExistence type="inferred from homology"/>
<evidence type="ECO:0000256" key="1">
    <source>
        <dbReference type="ARBA" id="ARBA00004365"/>
    </source>
</evidence>
<evidence type="ECO:0000256" key="3">
    <source>
        <dbReference type="ARBA" id="ARBA00023143"/>
    </source>
</evidence>
<dbReference type="GO" id="GO:0005198">
    <property type="term" value="F:structural molecule activity"/>
    <property type="evidence" value="ECO:0007669"/>
    <property type="project" value="InterPro"/>
</dbReference>
<name>A0A398B5L9_9BACI</name>
<dbReference type="PANTHER" id="PTHR42792:SF2">
    <property type="entry name" value="FLAGELLIN"/>
    <property type="match status" value="1"/>
</dbReference>
<protein>
    <recommendedName>
        <fullName evidence="4">Flagellin C-terminal domain-containing protein</fullName>
    </recommendedName>
</protein>
<keyword evidence="3" id="KW-0975">Bacterial flagellum</keyword>
<sequence>MSISIDLNKLKSGSTFDDGNADSPYNGGILNLTIGNEVTVKQEKTGVTVTQTFAKGSNVNQLAFDFSNNGGEGQLKLDVVDDSNQFVGGNSYTTDIHWDDKYTVGVYDGSNNLLGTEKEILENDLTDLSKLTNVQLGEAAHGVFVDLTRDGLESMTDSEQVKMSFDVTNNTERAVQLKDASGNSVSSLFVLDNSIGEESSVIVGTGLKLDYDGLTIQNGEIEFEIENVVPSDYRMTLKQDTDGDGNYETTVVDKQAFTLGDKVSLGTSGIEVQTNLSTAITDSATFEIENAEEDNSATLQIGANAGQTVNLEIKDMSAGALGVSASEEGGEQEIELLNGEKVKVWYTTTKQVNDGMSKEAIEFGLDISSNEKAAAAITVLDDAIQRVSAERSRMGAVQNRLEYAIDNLKYMSENVTASESRIRDLDMALEMTTYTKNNILVQSAQAMLAQANQMPQGVLQLLK</sequence>
<evidence type="ECO:0000259" key="4">
    <source>
        <dbReference type="Pfam" id="PF00700"/>
    </source>
</evidence>
<gene>
    <name evidence="5" type="ORF">D1953_13130</name>
</gene>
<dbReference type="GO" id="GO:0009288">
    <property type="term" value="C:bacterial-type flagellum"/>
    <property type="evidence" value="ECO:0007669"/>
    <property type="project" value="UniProtKB-SubCell"/>
</dbReference>
<dbReference type="PANTHER" id="PTHR42792">
    <property type="entry name" value="FLAGELLIN"/>
    <property type="match status" value="1"/>
</dbReference>
<dbReference type="InterPro" id="IPR042187">
    <property type="entry name" value="Flagellin_C_sub2"/>
</dbReference>
<evidence type="ECO:0000313" key="5">
    <source>
        <dbReference type="EMBL" id="RID84851.1"/>
    </source>
</evidence>
<organism evidence="5 6">
    <name type="scientific">Peribacillus asahii</name>
    <dbReference type="NCBI Taxonomy" id="228899"/>
    <lineage>
        <taxon>Bacteria</taxon>
        <taxon>Bacillati</taxon>
        <taxon>Bacillota</taxon>
        <taxon>Bacilli</taxon>
        <taxon>Bacillales</taxon>
        <taxon>Bacillaceae</taxon>
        <taxon>Peribacillus</taxon>
    </lineage>
</organism>
<dbReference type="Gene3D" id="1.20.1330.10">
    <property type="entry name" value="f41 fragment of flagellin, N-terminal domain"/>
    <property type="match status" value="1"/>
</dbReference>
<comment type="caution">
    <text evidence="5">The sequence shown here is derived from an EMBL/GenBank/DDBJ whole genome shotgun (WGS) entry which is preliminary data.</text>
</comment>
<dbReference type="Pfam" id="PF00700">
    <property type="entry name" value="Flagellin_C"/>
    <property type="match status" value="1"/>
</dbReference>
<keyword evidence="6" id="KW-1185">Reference proteome</keyword>
<dbReference type="Proteomes" id="UP000266016">
    <property type="component" value="Unassembled WGS sequence"/>
</dbReference>
<reference evidence="5 6" key="1">
    <citation type="submission" date="2018-08" db="EMBL/GenBank/DDBJ databases">
        <title>Bacillus jemisoniae sp. nov., Bacillus chryseoplanitiae sp. nov., Bacillus resnikiae sp. nov., and Bacillus frankliniae sp. nov., isolated from Viking spacecraft and associated surfaces.</title>
        <authorList>
            <person name="Seuylemezian A."/>
            <person name="Vaishampayan P."/>
        </authorList>
    </citation>
    <scope>NUCLEOTIDE SEQUENCE [LARGE SCALE GENOMIC DNA]</scope>
    <source>
        <strain evidence="5 6">MA001</strain>
    </source>
</reference>
<dbReference type="EMBL" id="QWVS01000023">
    <property type="protein sequence ID" value="RID84851.1"/>
    <property type="molecule type" value="Genomic_DNA"/>
</dbReference>
<dbReference type="InterPro" id="IPR001492">
    <property type="entry name" value="Flagellin"/>
</dbReference>
<dbReference type="InterPro" id="IPR046358">
    <property type="entry name" value="Flagellin_C"/>
</dbReference>
<dbReference type="AlphaFoldDB" id="A0A398B5L9"/>
<feature type="domain" description="Flagellin C-terminal" evidence="4">
    <location>
        <begin position="378"/>
        <end position="462"/>
    </location>
</feature>
<dbReference type="SUPFAM" id="SSF64518">
    <property type="entry name" value="Phase 1 flagellin"/>
    <property type="match status" value="1"/>
</dbReference>